<dbReference type="EMBL" id="JAERQJ010000005">
    <property type="protein sequence ID" value="MBL0684539.1"/>
    <property type="molecule type" value="Genomic_DNA"/>
</dbReference>
<reference evidence="1" key="1">
    <citation type="submission" date="2021-01" db="EMBL/GenBank/DDBJ databases">
        <authorList>
            <person name="Zhong Y.L."/>
        </authorList>
    </citation>
    <scope>NUCLEOTIDE SEQUENCE</scope>
    <source>
        <strain evidence="1">KCTC 23302</strain>
    </source>
</reference>
<keyword evidence="2" id="KW-1185">Reference proteome</keyword>
<name>A0A936ZRY9_9FLAO</name>
<dbReference type="SUPFAM" id="SSF56925">
    <property type="entry name" value="OMPA-like"/>
    <property type="match status" value="1"/>
</dbReference>
<dbReference type="Proteomes" id="UP000651057">
    <property type="component" value="Unassembled WGS sequence"/>
</dbReference>
<sequence length="177" mass="19837">MAQENLSNEVNIGYGLGTSTTAINAFGAALFSGDDNVNTNSSGAFYISYKIAVSKRFRLGALFIREKVESEEIERPENTISEQITVRANTFALEFDYRYVFKEKLQLYSGIGVGYTFGEQDLIRKPGVGQRSESENVNHFNCQFNFFGIRYGKSFGIFAEFGYGYKGIFNAGVSFQF</sequence>
<organism evidence="1 2">
    <name type="scientific">Aquimarina mytili</name>
    <dbReference type="NCBI Taxonomy" id="874423"/>
    <lineage>
        <taxon>Bacteria</taxon>
        <taxon>Pseudomonadati</taxon>
        <taxon>Bacteroidota</taxon>
        <taxon>Flavobacteriia</taxon>
        <taxon>Flavobacteriales</taxon>
        <taxon>Flavobacteriaceae</taxon>
        <taxon>Aquimarina</taxon>
    </lineage>
</organism>
<gene>
    <name evidence="1" type="ORF">JJQ60_13500</name>
</gene>
<dbReference type="AlphaFoldDB" id="A0A936ZRY9"/>
<accession>A0A936ZRY9</accession>
<comment type="caution">
    <text evidence="1">The sequence shown here is derived from an EMBL/GenBank/DDBJ whole genome shotgun (WGS) entry which is preliminary data.</text>
</comment>
<dbReference type="RefSeq" id="WP_201920950.1">
    <property type="nucleotide sequence ID" value="NZ_BAABAX010000031.1"/>
</dbReference>
<proteinExistence type="predicted"/>
<evidence type="ECO:0000313" key="2">
    <source>
        <dbReference type="Proteomes" id="UP000651057"/>
    </source>
</evidence>
<dbReference type="InterPro" id="IPR011250">
    <property type="entry name" value="OMP/PagP_B-barrel"/>
</dbReference>
<evidence type="ECO:0000313" key="1">
    <source>
        <dbReference type="EMBL" id="MBL0684539.1"/>
    </source>
</evidence>
<protein>
    <submittedName>
        <fullName evidence="1">Outer membrane beta-barrel protein</fullName>
    </submittedName>
</protein>